<feature type="transmembrane region" description="Helical" evidence="1">
    <location>
        <begin position="61"/>
        <end position="81"/>
    </location>
</feature>
<reference evidence="2 3" key="1">
    <citation type="journal article" date="2020" name="Microorganisms">
        <title>Osmotic Adaptation and Compatible Solute Biosynthesis of Phototrophic Bacteria as Revealed from Genome Analyses.</title>
        <authorList>
            <person name="Imhoff J.F."/>
            <person name="Rahn T."/>
            <person name="Kunzel S."/>
            <person name="Keller A."/>
            <person name="Neulinger S.C."/>
        </authorList>
    </citation>
    <scope>NUCLEOTIDE SEQUENCE [LARGE SCALE GENOMIC DNA]</scope>
    <source>
        <strain evidence="2 3">DSM 9895</strain>
    </source>
</reference>
<protein>
    <submittedName>
        <fullName evidence="2">Uncharacterized protein</fullName>
    </submittedName>
</protein>
<proteinExistence type="predicted"/>
<keyword evidence="1" id="KW-0812">Transmembrane</keyword>
<comment type="caution">
    <text evidence="2">The sequence shown here is derived from an EMBL/GenBank/DDBJ whole genome shotgun (WGS) entry which is preliminary data.</text>
</comment>
<keyword evidence="1" id="KW-1133">Transmembrane helix</keyword>
<evidence type="ECO:0000256" key="1">
    <source>
        <dbReference type="SAM" id="Phobius"/>
    </source>
</evidence>
<evidence type="ECO:0000313" key="3">
    <source>
        <dbReference type="Proteomes" id="UP001296873"/>
    </source>
</evidence>
<sequence length="92" mass="10005">MAVLGANQRSKAQRKAEMRERYSFRVIIGRAFHSLFRIAGGFASGYLVWTLGSDGWDGPWGLVFTPLIAGTFAGYAAVLFAEMKDAEGEAEG</sequence>
<accession>A0ABS1DHX5</accession>
<keyword evidence="1" id="KW-0472">Membrane</keyword>
<dbReference type="EMBL" id="NRRL01000074">
    <property type="protein sequence ID" value="MBK1670077.1"/>
    <property type="molecule type" value="Genomic_DNA"/>
</dbReference>
<evidence type="ECO:0000313" key="2">
    <source>
        <dbReference type="EMBL" id="MBK1670077.1"/>
    </source>
</evidence>
<dbReference type="Proteomes" id="UP001296873">
    <property type="component" value="Unassembled WGS sequence"/>
</dbReference>
<organism evidence="2 3">
    <name type="scientific">Rhodovibrio sodomensis</name>
    <dbReference type="NCBI Taxonomy" id="1088"/>
    <lineage>
        <taxon>Bacteria</taxon>
        <taxon>Pseudomonadati</taxon>
        <taxon>Pseudomonadota</taxon>
        <taxon>Alphaproteobacteria</taxon>
        <taxon>Rhodospirillales</taxon>
        <taxon>Rhodovibrionaceae</taxon>
        <taxon>Rhodovibrio</taxon>
    </lineage>
</organism>
<keyword evidence="3" id="KW-1185">Reference proteome</keyword>
<gene>
    <name evidence="2" type="ORF">CKO28_18745</name>
</gene>
<name>A0ABS1DHX5_9PROT</name>
<feature type="transmembrane region" description="Helical" evidence="1">
    <location>
        <begin position="27"/>
        <end position="49"/>
    </location>
</feature>
<dbReference type="RefSeq" id="WP_200342425.1">
    <property type="nucleotide sequence ID" value="NZ_NRRL01000074.1"/>
</dbReference>